<dbReference type="EMBL" id="PEYM01000047">
    <property type="protein sequence ID" value="PIS30865.1"/>
    <property type="molecule type" value="Genomic_DNA"/>
</dbReference>
<dbReference type="Proteomes" id="UP000231343">
    <property type="component" value="Unassembled WGS sequence"/>
</dbReference>
<name>A0A2H0Y0F4_UNCSA</name>
<protein>
    <submittedName>
        <fullName evidence="2">AsnC family transcriptional regulator</fullName>
    </submittedName>
</protein>
<sequence>MTRAYILIESVPGKESDLIQVIKGTTGTQRVDLVTGPYDVIAFVEAPDLKHLGEMIVKKIQASGFVARTLTCITVDQ</sequence>
<organism evidence="2 3">
    <name type="scientific">Candidatus Saganbacteria bacterium CG08_land_8_20_14_0_20_45_16</name>
    <dbReference type="NCBI Taxonomy" id="2014293"/>
    <lineage>
        <taxon>Bacteria</taxon>
        <taxon>Bacillati</taxon>
        <taxon>Saganbacteria</taxon>
    </lineage>
</organism>
<dbReference type="InterPro" id="IPR019887">
    <property type="entry name" value="Tscrpt_reg_AsnC/Lrp_C"/>
</dbReference>
<dbReference type="Gene3D" id="3.30.70.920">
    <property type="match status" value="1"/>
</dbReference>
<dbReference type="AlphaFoldDB" id="A0A2H0Y0F4"/>
<dbReference type="Pfam" id="PF01037">
    <property type="entry name" value="AsnC_trans_reg"/>
    <property type="match status" value="1"/>
</dbReference>
<proteinExistence type="predicted"/>
<accession>A0A2H0Y0F4</accession>
<dbReference type="InterPro" id="IPR011008">
    <property type="entry name" value="Dimeric_a/b-barrel"/>
</dbReference>
<comment type="caution">
    <text evidence="2">The sequence shown here is derived from an EMBL/GenBank/DDBJ whole genome shotgun (WGS) entry which is preliminary data.</text>
</comment>
<reference evidence="2 3" key="1">
    <citation type="submission" date="2017-09" db="EMBL/GenBank/DDBJ databases">
        <title>Depth-based differentiation of microbial function through sediment-hosted aquifers and enrichment of novel symbionts in the deep terrestrial subsurface.</title>
        <authorList>
            <person name="Probst A.J."/>
            <person name="Ladd B."/>
            <person name="Jarett J.K."/>
            <person name="Geller-Mcgrath D.E."/>
            <person name="Sieber C.M."/>
            <person name="Emerson J.B."/>
            <person name="Anantharaman K."/>
            <person name="Thomas B.C."/>
            <person name="Malmstrom R."/>
            <person name="Stieglmeier M."/>
            <person name="Klingl A."/>
            <person name="Woyke T."/>
            <person name="Ryan C.M."/>
            <person name="Banfield J.F."/>
        </authorList>
    </citation>
    <scope>NUCLEOTIDE SEQUENCE [LARGE SCALE GENOMIC DNA]</scope>
    <source>
        <strain evidence="2">CG08_land_8_20_14_0_20_45_16</strain>
    </source>
</reference>
<dbReference type="SUPFAM" id="SSF54909">
    <property type="entry name" value="Dimeric alpha+beta barrel"/>
    <property type="match status" value="1"/>
</dbReference>
<evidence type="ECO:0000259" key="1">
    <source>
        <dbReference type="Pfam" id="PF01037"/>
    </source>
</evidence>
<evidence type="ECO:0000313" key="2">
    <source>
        <dbReference type="EMBL" id="PIS30865.1"/>
    </source>
</evidence>
<feature type="domain" description="Transcription regulator AsnC/Lrp ligand binding" evidence="1">
    <location>
        <begin position="7"/>
        <end position="75"/>
    </location>
</feature>
<gene>
    <name evidence="2" type="ORF">COT42_02225</name>
</gene>
<evidence type="ECO:0000313" key="3">
    <source>
        <dbReference type="Proteomes" id="UP000231343"/>
    </source>
</evidence>